<evidence type="ECO:0000256" key="5">
    <source>
        <dbReference type="ARBA" id="ARBA00022759"/>
    </source>
</evidence>
<dbReference type="eggNOG" id="KOG0701">
    <property type="taxonomic scope" value="Eukaryota"/>
</dbReference>
<keyword evidence="6" id="KW-0378">Hydrolase</keyword>
<comment type="cofactor">
    <cofactor evidence="1">
        <name>Mn(2+)</name>
        <dbReference type="ChEBI" id="CHEBI:29035"/>
    </cofactor>
</comment>
<dbReference type="PANTHER" id="PTHR14950:SF15">
    <property type="entry name" value="DICER-LIKE PROTEIN 4"/>
    <property type="match status" value="1"/>
</dbReference>
<dbReference type="SUPFAM" id="SSF69065">
    <property type="entry name" value="RNase III domain-like"/>
    <property type="match status" value="1"/>
</dbReference>
<evidence type="ECO:0000313" key="12">
    <source>
        <dbReference type="EMBL" id="ESQ42053.1"/>
    </source>
</evidence>
<dbReference type="PROSITE" id="PS50142">
    <property type="entry name" value="RNASE_3_2"/>
    <property type="match status" value="1"/>
</dbReference>
<dbReference type="GO" id="GO:0005634">
    <property type="term" value="C:nucleus"/>
    <property type="evidence" value="ECO:0007669"/>
    <property type="project" value="TreeGrafter"/>
</dbReference>
<sequence>AFLVDSGFKGAIGFLKWIGINADFEALQVRDACVASKRYMPLTTRFNLASLENQLGYKFLHKGLLLQAFIHPSYNKHGGGCYQRLEFLGDAVLDYLMTSYFFTVFPKLKPGQLTDLRSLSVNNKALANVAVSFSLERFLFCESNYLHEAIKDYTNFLAASPLASGPSEGPKCPKVLGDLIESFLGAVFLDCGFNLNHVWRIMLSILDPVKNLSNLQLSPVKELLEICQSYKWDREISVMKKDGACSVELKVTKKGSCLTASATGRNKRESTKKAAQLMITNLKAHEHIKTSNPLEDVLKNSFRNEATLIGYNEEPIDVVDLDGLDVDNLKIQETFDEDPETESKTSEKSSSYIIRRVLTQAPSEKEDSLTQKTIREAGGSSSKTAKSLLHETCVANCWKPPKFECCEEEGPGHLKSFTYKVTLEVEDAPNMTLECYGEAKPTKKCAAEQAAQAAIWCLEHCGFLR</sequence>
<dbReference type="PANTHER" id="PTHR14950">
    <property type="entry name" value="DICER-RELATED"/>
    <property type="match status" value="1"/>
</dbReference>
<dbReference type="InterPro" id="IPR000999">
    <property type="entry name" value="RNase_III_dom"/>
</dbReference>
<dbReference type="EMBL" id="KI517464">
    <property type="protein sequence ID" value="ESQ42053.1"/>
    <property type="molecule type" value="Genomic_DNA"/>
</dbReference>
<feature type="domain" description="RNase III" evidence="11">
    <location>
        <begin position="48"/>
        <end position="192"/>
    </location>
</feature>
<dbReference type="CDD" id="cd19869">
    <property type="entry name" value="DSRM_DCL_plant"/>
    <property type="match status" value="1"/>
</dbReference>
<dbReference type="PROSITE" id="PS00517">
    <property type="entry name" value="RNASE_3_1"/>
    <property type="match status" value="1"/>
</dbReference>
<keyword evidence="7" id="KW-0460">Magnesium</keyword>
<dbReference type="AlphaFoldDB" id="V4LQE8"/>
<dbReference type="GO" id="GO:0046872">
    <property type="term" value="F:metal ion binding"/>
    <property type="evidence" value="ECO:0007669"/>
    <property type="project" value="UniProtKB-KW"/>
</dbReference>
<evidence type="ECO:0000256" key="7">
    <source>
        <dbReference type="ARBA" id="ARBA00022842"/>
    </source>
</evidence>
<keyword evidence="3" id="KW-0540">Nuclease</keyword>
<dbReference type="Pfam" id="PF14709">
    <property type="entry name" value="DND1_DSRM"/>
    <property type="match status" value="1"/>
</dbReference>
<dbReference type="PROSITE" id="PS50137">
    <property type="entry name" value="DS_RBD"/>
    <property type="match status" value="1"/>
</dbReference>
<evidence type="ECO:0000313" key="13">
    <source>
        <dbReference type="Proteomes" id="UP000030689"/>
    </source>
</evidence>
<evidence type="ECO:0000256" key="9">
    <source>
        <dbReference type="PROSITE-ProRule" id="PRU00266"/>
    </source>
</evidence>
<dbReference type="GO" id="GO:0004525">
    <property type="term" value="F:ribonuclease III activity"/>
    <property type="evidence" value="ECO:0007669"/>
    <property type="project" value="InterPro"/>
</dbReference>
<evidence type="ECO:0000259" key="11">
    <source>
        <dbReference type="PROSITE" id="PS50142"/>
    </source>
</evidence>
<evidence type="ECO:0000259" key="10">
    <source>
        <dbReference type="PROSITE" id="PS50137"/>
    </source>
</evidence>
<keyword evidence="5" id="KW-0255">Endonuclease</keyword>
<evidence type="ECO:0000256" key="4">
    <source>
        <dbReference type="ARBA" id="ARBA00022723"/>
    </source>
</evidence>
<dbReference type="GO" id="GO:0003723">
    <property type="term" value="F:RNA binding"/>
    <property type="evidence" value="ECO:0007669"/>
    <property type="project" value="UniProtKB-UniRule"/>
</dbReference>
<accession>V4LQE8</accession>
<comment type="cofactor">
    <cofactor evidence="2">
        <name>Mg(2+)</name>
        <dbReference type="ChEBI" id="CHEBI:18420"/>
    </cofactor>
</comment>
<organism evidence="12 13">
    <name type="scientific">Eutrema salsugineum</name>
    <name type="common">Saltwater cress</name>
    <name type="synonym">Sisymbrium salsugineum</name>
    <dbReference type="NCBI Taxonomy" id="72664"/>
    <lineage>
        <taxon>Eukaryota</taxon>
        <taxon>Viridiplantae</taxon>
        <taxon>Streptophyta</taxon>
        <taxon>Embryophyta</taxon>
        <taxon>Tracheophyta</taxon>
        <taxon>Spermatophyta</taxon>
        <taxon>Magnoliopsida</taxon>
        <taxon>eudicotyledons</taxon>
        <taxon>Gunneridae</taxon>
        <taxon>Pentapetalae</taxon>
        <taxon>rosids</taxon>
        <taxon>malvids</taxon>
        <taxon>Brassicales</taxon>
        <taxon>Brassicaceae</taxon>
        <taxon>Eutremeae</taxon>
        <taxon>Eutrema</taxon>
    </lineage>
</organism>
<evidence type="ECO:0000256" key="1">
    <source>
        <dbReference type="ARBA" id="ARBA00001936"/>
    </source>
</evidence>
<evidence type="ECO:0000256" key="8">
    <source>
        <dbReference type="ARBA" id="ARBA00022884"/>
    </source>
</evidence>
<name>V4LQE8_EUTSA</name>
<dbReference type="SMART" id="SM00535">
    <property type="entry name" value="RIBOc"/>
    <property type="match status" value="1"/>
</dbReference>
<evidence type="ECO:0000256" key="3">
    <source>
        <dbReference type="ARBA" id="ARBA00022722"/>
    </source>
</evidence>
<proteinExistence type="predicted"/>
<dbReference type="KEGG" id="eus:EUTSA_v100124261m"/>
<gene>
    <name evidence="12" type="ORF">EUTSA_v100124261mg</name>
</gene>
<dbReference type="CDD" id="cd00593">
    <property type="entry name" value="RIBOc"/>
    <property type="match status" value="1"/>
</dbReference>
<protein>
    <submittedName>
        <fullName evidence="12">Uncharacterized protein</fullName>
    </submittedName>
</protein>
<dbReference type="GO" id="GO:0030422">
    <property type="term" value="P:siRNA processing"/>
    <property type="evidence" value="ECO:0007669"/>
    <property type="project" value="TreeGrafter"/>
</dbReference>
<dbReference type="InterPro" id="IPR014720">
    <property type="entry name" value="dsRBD_dom"/>
</dbReference>
<keyword evidence="8 9" id="KW-0694">RNA-binding</keyword>
<dbReference type="Proteomes" id="UP000030689">
    <property type="component" value="Unassembled WGS sequence"/>
</dbReference>
<dbReference type="InterPro" id="IPR036389">
    <property type="entry name" value="RNase_III_sf"/>
</dbReference>
<dbReference type="Gramene" id="ESQ42053">
    <property type="protein sequence ID" value="ESQ42053"/>
    <property type="gene ID" value="EUTSA_v100124261mg"/>
</dbReference>
<dbReference type="Pfam" id="PF00636">
    <property type="entry name" value="Ribonuclease_3"/>
    <property type="match status" value="1"/>
</dbReference>
<feature type="domain" description="DRBM" evidence="10">
    <location>
        <begin position="384"/>
        <end position="460"/>
    </location>
</feature>
<dbReference type="GO" id="GO:0005737">
    <property type="term" value="C:cytoplasm"/>
    <property type="evidence" value="ECO:0007669"/>
    <property type="project" value="TreeGrafter"/>
</dbReference>
<reference evidence="12 13" key="1">
    <citation type="journal article" date="2013" name="Front. Plant Sci.">
        <title>The Reference Genome of the Halophytic Plant Eutrema salsugineum.</title>
        <authorList>
            <person name="Yang R."/>
            <person name="Jarvis D.E."/>
            <person name="Chen H."/>
            <person name="Beilstein M.A."/>
            <person name="Grimwood J."/>
            <person name="Jenkins J."/>
            <person name="Shu S."/>
            <person name="Prochnik S."/>
            <person name="Xin M."/>
            <person name="Ma C."/>
            <person name="Schmutz J."/>
            <person name="Wing R.A."/>
            <person name="Mitchell-Olds T."/>
            <person name="Schumaker K.S."/>
            <person name="Wang X."/>
        </authorList>
    </citation>
    <scope>NUCLEOTIDE SEQUENCE [LARGE SCALE GENOMIC DNA]</scope>
</reference>
<dbReference type="SUPFAM" id="SSF54768">
    <property type="entry name" value="dsRNA-binding domain-like"/>
    <property type="match status" value="2"/>
</dbReference>
<dbReference type="STRING" id="72664.V4LQE8"/>
<dbReference type="OMA" id="HEICDAN"/>
<keyword evidence="4" id="KW-0479">Metal-binding</keyword>
<dbReference type="Gene3D" id="1.10.1520.10">
    <property type="entry name" value="Ribonuclease III domain"/>
    <property type="match status" value="1"/>
</dbReference>
<evidence type="ECO:0000256" key="2">
    <source>
        <dbReference type="ARBA" id="ARBA00001946"/>
    </source>
</evidence>
<evidence type="ECO:0000256" key="6">
    <source>
        <dbReference type="ARBA" id="ARBA00022801"/>
    </source>
</evidence>
<keyword evidence="13" id="KW-1185">Reference proteome</keyword>
<dbReference type="Gene3D" id="3.30.160.20">
    <property type="match status" value="2"/>
</dbReference>
<dbReference type="FunFam" id="1.10.1520.10:FF:000004">
    <property type="entry name" value="Endoribonuclease dicer-like 1"/>
    <property type="match status" value="1"/>
</dbReference>
<dbReference type="SMART" id="SM00358">
    <property type="entry name" value="DSRM"/>
    <property type="match status" value="2"/>
</dbReference>
<feature type="non-terminal residue" evidence="12">
    <location>
        <position position="1"/>
    </location>
</feature>